<keyword evidence="1" id="KW-0175">Coiled coil</keyword>
<gene>
    <name evidence="2" type="ORF">GTS_49390</name>
</gene>
<dbReference type="EMBL" id="BJFL01000039">
    <property type="protein sequence ID" value="GDY33306.1"/>
    <property type="molecule type" value="Genomic_DNA"/>
</dbReference>
<keyword evidence="3" id="KW-1185">Reference proteome</keyword>
<dbReference type="RefSeq" id="WP_137816270.1">
    <property type="nucleotide sequence ID" value="NZ_BJFL01000039.1"/>
</dbReference>
<protein>
    <submittedName>
        <fullName evidence="2">Uncharacterized protein</fullName>
    </submittedName>
</protein>
<evidence type="ECO:0000313" key="3">
    <source>
        <dbReference type="Proteomes" id="UP000298860"/>
    </source>
</evidence>
<dbReference type="Proteomes" id="UP000298860">
    <property type="component" value="Unassembled WGS sequence"/>
</dbReference>
<evidence type="ECO:0000313" key="2">
    <source>
        <dbReference type="EMBL" id="GDY33306.1"/>
    </source>
</evidence>
<dbReference type="Gene3D" id="1.10.287.1060">
    <property type="entry name" value="ESAT-6-like"/>
    <property type="match status" value="1"/>
</dbReference>
<evidence type="ECO:0000256" key="1">
    <source>
        <dbReference type="SAM" id="Coils"/>
    </source>
</evidence>
<dbReference type="AlphaFoldDB" id="A0A4D4JFX7"/>
<reference evidence="3" key="1">
    <citation type="submission" date="2019-04" db="EMBL/GenBank/DDBJ databases">
        <title>Draft genome sequence of Pseudonocardiaceae bacterium SL3-2-4.</title>
        <authorList>
            <person name="Ningsih F."/>
            <person name="Yokota A."/>
            <person name="Sakai Y."/>
            <person name="Nanatani K."/>
            <person name="Yabe S."/>
            <person name="Oetari A."/>
            <person name="Sjamsuridzal W."/>
        </authorList>
    </citation>
    <scope>NUCLEOTIDE SEQUENCE [LARGE SCALE GENOMIC DNA]</scope>
    <source>
        <strain evidence="3">SL3-2-4</strain>
    </source>
</reference>
<organism evidence="2 3">
    <name type="scientific">Gandjariella thermophila</name>
    <dbReference type="NCBI Taxonomy" id="1931992"/>
    <lineage>
        <taxon>Bacteria</taxon>
        <taxon>Bacillati</taxon>
        <taxon>Actinomycetota</taxon>
        <taxon>Actinomycetes</taxon>
        <taxon>Pseudonocardiales</taxon>
        <taxon>Pseudonocardiaceae</taxon>
        <taxon>Gandjariella</taxon>
    </lineage>
</organism>
<name>A0A4D4JFX7_9PSEU</name>
<comment type="caution">
    <text evidence="2">The sequence shown here is derived from an EMBL/GenBank/DDBJ whole genome shotgun (WGS) entry which is preliminary data.</text>
</comment>
<proteinExistence type="predicted"/>
<sequence length="373" mass="42092">MVDFTQLQNLNPSGLEQAADQWLSIHRKIEEAMAAFEDKVTRPLDEGIWQGDAGAAAKRYCDAVTGDIEDVAKEVESLSSFLDEIVNGSAEVASLRKNQQRIFDLHRQAVEQGMTVDSDGSVRWAVIRNPGPLSDEERKREEQAARTASELERQIKDELREATETDHTLANSLKVIFGTPHNFESEDRQYGDHDETLYDAMLDLETEAKLRSVELDLRHQKHWTDAADLLQHWLDGRGTPVDLNPEQMLNDIPAFKADAGRTLDEVRAMPDGTFTTNWKTTAPNVTDGDRSLNWFYALNHFQYRLVGEKTGGTITYHVEVQKRYDWGIPSEHRSSLDRPPIYLEQADIAHLNSVGKAKEFDVRGTSGKMTAPA</sequence>
<accession>A0A4D4JFX7</accession>
<dbReference type="OrthoDB" id="6624031at2"/>
<feature type="coiled-coil region" evidence="1">
    <location>
        <begin position="134"/>
        <end position="168"/>
    </location>
</feature>